<gene>
    <name evidence="3" type="ORF">CABS02_13194</name>
</gene>
<dbReference type="OrthoDB" id="769138at2759"/>
<name>A0A9P9X3T7_9PEZI</name>
<dbReference type="InterPro" id="IPR006671">
    <property type="entry name" value="Cyclin_N"/>
</dbReference>
<evidence type="ECO:0000313" key="4">
    <source>
        <dbReference type="Proteomes" id="UP001056436"/>
    </source>
</evidence>
<evidence type="ECO:0000259" key="2">
    <source>
        <dbReference type="SMART" id="SM00385"/>
    </source>
</evidence>
<dbReference type="SUPFAM" id="SSF47954">
    <property type="entry name" value="Cyclin-like"/>
    <property type="match status" value="1"/>
</dbReference>
<comment type="similarity">
    <text evidence="1">Belongs to the cyclin family.</text>
</comment>
<feature type="domain" description="Cyclin-like" evidence="2">
    <location>
        <begin position="81"/>
        <end position="160"/>
    </location>
</feature>
<keyword evidence="1" id="KW-0195">Cyclin</keyword>
<dbReference type="SMART" id="SM00385">
    <property type="entry name" value="CYCLIN"/>
    <property type="match status" value="1"/>
</dbReference>
<organism evidence="3 4">
    <name type="scientific">Colletotrichum abscissum</name>
    <dbReference type="NCBI Taxonomy" id="1671311"/>
    <lineage>
        <taxon>Eukaryota</taxon>
        <taxon>Fungi</taxon>
        <taxon>Dikarya</taxon>
        <taxon>Ascomycota</taxon>
        <taxon>Pezizomycotina</taxon>
        <taxon>Sordariomycetes</taxon>
        <taxon>Hypocreomycetidae</taxon>
        <taxon>Glomerellales</taxon>
        <taxon>Glomerellaceae</taxon>
        <taxon>Colletotrichum</taxon>
        <taxon>Colletotrichum acutatum species complex</taxon>
    </lineage>
</organism>
<dbReference type="Proteomes" id="UP001056436">
    <property type="component" value="Unassembled WGS sequence"/>
</dbReference>
<evidence type="ECO:0000256" key="1">
    <source>
        <dbReference type="RuleBase" id="RU000383"/>
    </source>
</evidence>
<sequence length="239" mass="27271">MAGRALDSHERFQIWATKWHVGNDDEWCLPHEDDSEIIKEYDSASLTALRILERKALPLFHYMEIQECVKNGWASRLRICTKFIQFGTYLRIPLETVHLAVSCLDRFLSVRVISEYHLDLVGAVIFAIAVEFERLSSDKHVKLSGYLAVELRPLMAALWNTSQQEQINAPIKAMRVGQFQEAARVVERTSESVFFPRCFNPWEYEGLYIPSWDESTGSSLENVSSSSECSSQGGCEEGI</sequence>
<reference evidence="3" key="1">
    <citation type="submission" date="2019-01" db="EMBL/GenBank/DDBJ databases">
        <title>Colletotrichum abscissum LGMF1257.</title>
        <authorList>
            <person name="Baroncelli R."/>
        </authorList>
    </citation>
    <scope>NUCLEOTIDE SEQUENCE</scope>
    <source>
        <strain evidence="3">Ca142</strain>
    </source>
</reference>
<comment type="caution">
    <text evidence="3">The sequence shown here is derived from an EMBL/GenBank/DDBJ whole genome shotgun (WGS) entry which is preliminary data.</text>
</comment>
<evidence type="ECO:0000313" key="3">
    <source>
        <dbReference type="EMBL" id="KAI3534613.1"/>
    </source>
</evidence>
<dbReference type="EMBL" id="SDAQ01000143">
    <property type="protein sequence ID" value="KAI3534613.1"/>
    <property type="molecule type" value="Genomic_DNA"/>
</dbReference>
<dbReference type="InterPro" id="IPR013763">
    <property type="entry name" value="Cyclin-like_dom"/>
</dbReference>
<dbReference type="AlphaFoldDB" id="A0A9P9X3T7"/>
<accession>A0A9P9X3T7</accession>
<keyword evidence="4" id="KW-1185">Reference proteome</keyword>
<protein>
    <submittedName>
        <fullName evidence="3">G2/mitotic-specific cyclin</fullName>
    </submittedName>
</protein>
<dbReference type="Pfam" id="PF00134">
    <property type="entry name" value="Cyclin_N"/>
    <property type="match status" value="1"/>
</dbReference>
<dbReference type="Gene3D" id="1.10.472.10">
    <property type="entry name" value="Cyclin-like"/>
    <property type="match status" value="1"/>
</dbReference>
<proteinExistence type="inferred from homology"/>
<dbReference type="InterPro" id="IPR036915">
    <property type="entry name" value="Cyclin-like_sf"/>
</dbReference>